<dbReference type="Gene3D" id="2.60.40.1120">
    <property type="entry name" value="Carboxypeptidase-like, regulatory domain"/>
    <property type="match status" value="1"/>
</dbReference>
<comment type="caution">
    <text evidence="10">The sequence shown here is derived from an EMBL/GenBank/DDBJ whole genome shotgun (WGS) entry which is preliminary data.</text>
</comment>
<evidence type="ECO:0000256" key="3">
    <source>
        <dbReference type="ARBA" id="ARBA00022452"/>
    </source>
</evidence>
<sequence length="1098" mass="121932">MRLFFIFLICSFSLANASDGFAQKTSISLALNNCTVEEALRAIELESGYGFFINNKNINLKRKVTISTSSPKSINRILDEMFENTNVIYKIIDNKIVLTAKDAESVQQQKGAIVSGIVKDQNGSPLIGVTVIEKSTTNGAITGIDGDYKIVTTTPNPVLVFSYIGYQTQEVNVKNKIVADVVLQDETQALSEVVVTALGIKREQKALSYNVQEMKADELTTVKDANFMSSLSGKVAGVNINMSSAGAGGASRVVMRGVKSLGDNNNALYVIDGVPIYNSNNGAIKGGAMSLQPRGEGISDINPEDIEKVTVLSGPSAAALYGSDAAAGVILITTKKGKEGKVKITVTNNTSFSSPFIMPKFQNTYGNRPGEFMSWGEKGTGLPYEPADFFNTGTDIQNTISLSTGTEKNQTYLSAGTANSRGIIPNNKYNRYNFTFRNTTSFLNDKMTLDVGAQYVIQEDQNMMAQGQYYNPLPALYLYPRGENMDDMRMYEEFDEIRGIPSQRWKWKEQGMDMQNPYWIVNRNLYGTKKDRYMFNAGLKYDILEWLNVAGRIRVDNANSDYERKNYATTNELFAGPKGFYSLQKIQDKQVYGDLIVTINKRFNDFSLFTNVGGSFVDKRNTTSGAQGSLRDIPNKFVYQNIDMVNGRASYLDQDGWRQFTASAFASVELGWKSMLYLTLTGRNDWDSALANTEQLSFFYPSVGLSAVITEMVKLPEFINYLKVRGSYASVGSAIPRGLSMTGYTYNKATGMWDAPLFRPLGKLYPERTNSFEFGFTSKFFKNSLSIDFTYYKSNTKNQTMSVPISESSGFSTMYVQSGNVQNKGVELTVGYHKDINDFSWSSSLTFSKNKNKIIELLDNYQDPLSGEIYNVPYIDKGGIGANVRLVPGGSMGDIYVDKVLKRDNEGYVYIDPVTQNVVLESIATNPKKVGSVLPKCNLGFRNELSYKNINLSFLITARIGGVVVSSTEAMMDYYGVSEKTAKLRDKGNGKIKINKGEIDVEKYYSKVGGPDGLMSNYVYDATNVRLQEVSLGYTFPKKWMNSTVLSVALTGRNLWMIYNKAPFDPEMTASTGTFNQGCDFFMQPSLRNIGFRVKLSF</sequence>
<dbReference type="InterPro" id="IPR036942">
    <property type="entry name" value="Beta-barrel_TonB_sf"/>
</dbReference>
<name>A0ABT5H5M5_9BACE</name>
<dbReference type="InterPro" id="IPR037066">
    <property type="entry name" value="Plug_dom_sf"/>
</dbReference>
<evidence type="ECO:0000256" key="8">
    <source>
        <dbReference type="SAM" id="SignalP"/>
    </source>
</evidence>
<evidence type="ECO:0000256" key="5">
    <source>
        <dbReference type="ARBA" id="ARBA00023136"/>
    </source>
</evidence>
<evidence type="ECO:0000256" key="6">
    <source>
        <dbReference type="ARBA" id="ARBA00023237"/>
    </source>
</evidence>
<comment type="subcellular location">
    <subcellularLocation>
        <location evidence="1 7">Cell outer membrane</location>
        <topology evidence="1 7">Multi-pass membrane protein</topology>
    </subcellularLocation>
</comment>
<feature type="domain" description="TonB-dependent receptor plug" evidence="9">
    <location>
        <begin position="205"/>
        <end position="329"/>
    </location>
</feature>
<proteinExistence type="inferred from homology"/>
<dbReference type="InterPro" id="IPR023997">
    <property type="entry name" value="TonB-dep_OMP_SusC/RagA_CS"/>
</dbReference>
<organism evidence="10 11">
    <name type="scientific">Bacteroides zhangwenhongii</name>
    <dbReference type="NCBI Taxonomy" id="2650157"/>
    <lineage>
        <taxon>Bacteria</taxon>
        <taxon>Pseudomonadati</taxon>
        <taxon>Bacteroidota</taxon>
        <taxon>Bacteroidia</taxon>
        <taxon>Bacteroidales</taxon>
        <taxon>Bacteroidaceae</taxon>
        <taxon>Bacteroides</taxon>
    </lineage>
</organism>
<evidence type="ECO:0000313" key="11">
    <source>
        <dbReference type="Proteomes" id="UP001215398"/>
    </source>
</evidence>
<dbReference type="SUPFAM" id="SSF56935">
    <property type="entry name" value="Porins"/>
    <property type="match status" value="1"/>
</dbReference>
<keyword evidence="5 7" id="KW-0472">Membrane</keyword>
<dbReference type="InterPro" id="IPR012910">
    <property type="entry name" value="Plug_dom"/>
</dbReference>
<keyword evidence="8" id="KW-0732">Signal</keyword>
<feature type="chain" id="PRO_5046941070" evidence="8">
    <location>
        <begin position="18"/>
        <end position="1098"/>
    </location>
</feature>
<reference evidence="10 11" key="1">
    <citation type="submission" date="2023-01" db="EMBL/GenBank/DDBJ databases">
        <title>Exploring GABA producing Bacteroides strains toward improving mental health.</title>
        <authorList>
            <person name="Yousuf B."/>
            <person name="Bouhlel N.E."/>
            <person name="Mottawea W."/>
            <person name="Hammami R."/>
        </authorList>
    </citation>
    <scope>NUCLEOTIDE SEQUENCE [LARGE SCALE GENOMIC DNA]</scope>
    <source>
        <strain evidence="10 11">UO.H1054</strain>
    </source>
</reference>
<dbReference type="EMBL" id="JAQPYS010000039">
    <property type="protein sequence ID" value="MDC7135889.1"/>
    <property type="molecule type" value="Genomic_DNA"/>
</dbReference>
<dbReference type="InterPro" id="IPR039426">
    <property type="entry name" value="TonB-dep_rcpt-like"/>
</dbReference>
<dbReference type="Proteomes" id="UP001215398">
    <property type="component" value="Unassembled WGS sequence"/>
</dbReference>
<dbReference type="PROSITE" id="PS52016">
    <property type="entry name" value="TONB_DEPENDENT_REC_3"/>
    <property type="match status" value="1"/>
</dbReference>
<dbReference type="Pfam" id="PF07715">
    <property type="entry name" value="Plug"/>
    <property type="match status" value="1"/>
</dbReference>
<dbReference type="Gene3D" id="2.170.130.10">
    <property type="entry name" value="TonB-dependent receptor, plug domain"/>
    <property type="match status" value="1"/>
</dbReference>
<dbReference type="NCBIfam" id="TIGR04057">
    <property type="entry name" value="SusC_RagA_signa"/>
    <property type="match status" value="1"/>
</dbReference>
<dbReference type="RefSeq" id="WP_272719929.1">
    <property type="nucleotide sequence ID" value="NZ_JAQPYS010000039.1"/>
</dbReference>
<keyword evidence="11" id="KW-1185">Reference proteome</keyword>
<comment type="similarity">
    <text evidence="7">Belongs to the TonB-dependent receptor family.</text>
</comment>
<keyword evidence="2 7" id="KW-0813">Transport</keyword>
<keyword evidence="3 7" id="KW-1134">Transmembrane beta strand</keyword>
<dbReference type="InterPro" id="IPR008969">
    <property type="entry name" value="CarboxyPept-like_regulatory"/>
</dbReference>
<dbReference type="NCBIfam" id="TIGR04056">
    <property type="entry name" value="OMP_RagA_SusC"/>
    <property type="match status" value="1"/>
</dbReference>
<evidence type="ECO:0000256" key="7">
    <source>
        <dbReference type="PROSITE-ProRule" id="PRU01360"/>
    </source>
</evidence>
<evidence type="ECO:0000256" key="1">
    <source>
        <dbReference type="ARBA" id="ARBA00004571"/>
    </source>
</evidence>
<evidence type="ECO:0000313" key="10">
    <source>
        <dbReference type="EMBL" id="MDC7135889.1"/>
    </source>
</evidence>
<dbReference type="Gene3D" id="2.40.170.20">
    <property type="entry name" value="TonB-dependent receptor, beta-barrel domain"/>
    <property type="match status" value="1"/>
</dbReference>
<gene>
    <name evidence="10" type="ORF">PQG98_05945</name>
</gene>
<keyword evidence="6 7" id="KW-0998">Cell outer membrane</keyword>
<feature type="signal peptide" evidence="8">
    <location>
        <begin position="1"/>
        <end position="17"/>
    </location>
</feature>
<keyword evidence="4 7" id="KW-0812">Transmembrane</keyword>
<evidence type="ECO:0000259" key="9">
    <source>
        <dbReference type="Pfam" id="PF07715"/>
    </source>
</evidence>
<accession>A0ABT5H5M5</accession>
<protein>
    <submittedName>
        <fullName evidence="10">SusC/RagA family TonB-linked outer membrane protein</fullName>
    </submittedName>
</protein>
<dbReference type="Pfam" id="PF13715">
    <property type="entry name" value="CarbopepD_reg_2"/>
    <property type="match status" value="1"/>
</dbReference>
<evidence type="ECO:0000256" key="2">
    <source>
        <dbReference type="ARBA" id="ARBA00022448"/>
    </source>
</evidence>
<dbReference type="InterPro" id="IPR023996">
    <property type="entry name" value="TonB-dep_OMP_SusC/RagA"/>
</dbReference>
<evidence type="ECO:0000256" key="4">
    <source>
        <dbReference type="ARBA" id="ARBA00022692"/>
    </source>
</evidence>
<dbReference type="SUPFAM" id="SSF49464">
    <property type="entry name" value="Carboxypeptidase regulatory domain-like"/>
    <property type="match status" value="1"/>
</dbReference>